<dbReference type="SUPFAM" id="SSF52777">
    <property type="entry name" value="CoA-dependent acyltransferases"/>
    <property type="match status" value="4"/>
</dbReference>
<dbReference type="InterPro" id="IPR023213">
    <property type="entry name" value="CAT-like_dom_sf"/>
</dbReference>
<evidence type="ECO:0000256" key="5">
    <source>
        <dbReference type="ARBA" id="ARBA00023194"/>
    </source>
</evidence>
<reference evidence="7 8" key="1">
    <citation type="submission" date="2016-11" db="EMBL/GenBank/DDBJ databases">
        <authorList>
            <person name="Jaros S."/>
            <person name="Januszkiewicz K."/>
            <person name="Wedrychowicz H."/>
        </authorList>
    </citation>
    <scope>NUCLEOTIDE SEQUENCE [LARGE SCALE GENOMIC DNA]</scope>
    <source>
        <strain evidence="7 8">DSM 21758</strain>
    </source>
</reference>
<evidence type="ECO:0000313" key="8">
    <source>
        <dbReference type="Proteomes" id="UP000184310"/>
    </source>
</evidence>
<dbReference type="Gene3D" id="3.40.50.980">
    <property type="match status" value="2"/>
</dbReference>
<dbReference type="FunFam" id="3.40.50.12780:FF:000012">
    <property type="entry name" value="Non-ribosomal peptide synthetase"/>
    <property type="match status" value="1"/>
</dbReference>
<dbReference type="InterPro" id="IPR010071">
    <property type="entry name" value="AA_adenyl_dom"/>
</dbReference>
<sequence length="1494" mass="174503">MNEKKRDCYKLTHPQKRIWYIEKINTDSQLHNIGGCLKINKNIDVKCMEQTLNIIIKDNDGLRLRFNERNNEPVQYVKKFEYESIEFVNFTNYEEPKNEHKKWVKGLFEKNFNLDDSKLYYFAIYKISDNEFGVLLKIHHIICDGWGITLIQSQICKIYTSIVNNREFDTEECSSYIDFIEEEKEYLSSERFIKNKNFWKEKFNNMPEEFLYNTSNSLEGKRQCFNVDNDLSNIIRNFIIDKKCSLNTFFIAILLIYINKSTYKNDIVIGTPVFNRTSKNQKSMIGMFTSTLPFRFKLNRESNIEDLIKRINKDFKLCLVHQKYPYDFLIKDLDLSKDDYNSLFKMSVNYYNSKYESNINGIKAEVEEYYCGNQSYSLQVIVKELDNKNIELDFDYKILEYTDGEIKTMYASMINIINQVIKDEKLEVNEIKLINEEERKCKVYDWNSTTEYYPKKMVNELFEDQVIKKPDKVVVEFNSQQLTYKQLNEKANQLANYLREKEINKKSIVVIIETNSIDLIVSILAVLKAGAAYLPIDPSYPIERISYMIEDSKSNIVLTNLKIEEIIESRITVINVKDINLDIYNKENLVKTNDLDDLAYIIYTSGSTGRPKGVMIEHKGLTNYIWWANKMYLKDDNEIMALYSSISFDLTITSIFTPLISGNKIVVYDNDETEFVLYKILRENKVTVLKLTPAHLTLLKDMDNTKSNIKRFIVGGEDLKVNLAEAVYNSFGKNIEIYNEYGPTETVVGCMICKYDEEKNQGISVPIGYPVDNVQVYILDNELNAIPTGFVGELYVSGDGVARGYLNREELTKERFIENPFIEGKRMYRTGDTARYLENGTIEYVSRVDNQVKIRGHRIELGEIEKHLTENEFVKDAVVVFKENLLGNKLLNAYIVKNRQINESELNEWLLKFLPKYMVPTNFIFMDRLPLTVNGKIDYSLLPEKVDVTKEFVNYSTSSEKELVKVIEEILGVENVSMNDNYYQLGGDSIKAIQISSKLKNKGLTIKVKDILSYDSIQKIAEAIETGKETVNISQDESYGEIENTPIIEWFFNQKFENENLYNQYVLLEYNKCLDIKKVIIAVNNLVKHHDGLRINYNRKTKKLYYNDKHLNVIEAFRYIDLKEVYYDEEFKNVEYLIDKANVSFDIEDSLLFNVIMFDLEDKKQALLFIAHHLVVDGVSWRVILNDFVTILNNLEKGNEISLPMKTYSFKEWSNELITYSKKDFQNEISYWNNIYNSNFNYPIDFNKGKDIVKTSQEFKGILDADTLNSLIEGVNEIYSMNLNEVLVMALILTINSITKNDEVVIEFERHGRENIGGDIDISRTVGWFTSMYPAYFKVESNDIERNIKSIKEQLRNIPNQGFNYGTIRFLKNQIAELQNKLVRFNYLGDFDNIVNKEKLSLSSIEFGLNSDEENSLTALIDIVAMIVNKELKINVTYSKNKFNEETIQKLIDTYISTLKLIKEKCMNKDVKEFTPSDFASVDISQEDLDVLFD</sequence>
<dbReference type="InterPro" id="IPR000873">
    <property type="entry name" value="AMP-dep_synth/lig_dom"/>
</dbReference>
<dbReference type="NCBIfam" id="TIGR01733">
    <property type="entry name" value="AA-adenyl-dom"/>
    <property type="match status" value="1"/>
</dbReference>
<dbReference type="Gene3D" id="3.30.559.30">
    <property type="entry name" value="Nonribosomal peptide synthetase, condensation domain"/>
    <property type="match status" value="2"/>
</dbReference>
<comment type="cofactor">
    <cofactor evidence="1">
        <name>pantetheine 4'-phosphate</name>
        <dbReference type="ChEBI" id="CHEBI:47942"/>
    </cofactor>
</comment>
<dbReference type="SUPFAM" id="SSF56801">
    <property type="entry name" value="Acetyl-CoA synthetase-like"/>
    <property type="match status" value="1"/>
</dbReference>
<evidence type="ECO:0000256" key="1">
    <source>
        <dbReference type="ARBA" id="ARBA00001957"/>
    </source>
</evidence>
<dbReference type="Gene3D" id="1.10.1200.10">
    <property type="entry name" value="ACP-like"/>
    <property type="match status" value="1"/>
</dbReference>
<dbReference type="InterPro" id="IPR009081">
    <property type="entry name" value="PP-bd_ACP"/>
</dbReference>
<protein>
    <submittedName>
        <fullName evidence="7">Non-ribosomal peptide synthase domain TIGR01720/amino acid adenylation domain-containing protein</fullName>
    </submittedName>
</protein>
<keyword evidence="5" id="KW-0045">Antibiotic biosynthesis</keyword>
<dbReference type="FunFam" id="3.40.50.980:FF:000001">
    <property type="entry name" value="Non-ribosomal peptide synthetase"/>
    <property type="match status" value="1"/>
</dbReference>
<keyword evidence="4" id="KW-0597">Phosphoprotein</keyword>
<dbReference type="GO" id="GO:0017000">
    <property type="term" value="P:antibiotic biosynthetic process"/>
    <property type="evidence" value="ECO:0007669"/>
    <property type="project" value="UniProtKB-KW"/>
</dbReference>
<dbReference type="RefSeq" id="WP_072988749.1">
    <property type="nucleotide sequence ID" value="NZ_FQZB01000011.1"/>
</dbReference>
<dbReference type="Pfam" id="PF00550">
    <property type="entry name" value="PP-binding"/>
    <property type="match status" value="1"/>
</dbReference>
<dbReference type="PROSITE" id="PS00012">
    <property type="entry name" value="PHOSPHOPANTETHEINE"/>
    <property type="match status" value="1"/>
</dbReference>
<dbReference type="Gene3D" id="2.30.38.10">
    <property type="entry name" value="Luciferase, Domain 3"/>
    <property type="match status" value="1"/>
</dbReference>
<evidence type="ECO:0000259" key="6">
    <source>
        <dbReference type="PROSITE" id="PS50075"/>
    </source>
</evidence>
<evidence type="ECO:0000256" key="4">
    <source>
        <dbReference type="ARBA" id="ARBA00022553"/>
    </source>
</evidence>
<dbReference type="InterPro" id="IPR020845">
    <property type="entry name" value="AMP-binding_CS"/>
</dbReference>
<dbReference type="PANTHER" id="PTHR45398:SF1">
    <property type="entry name" value="ENZYME, PUTATIVE (JCVI)-RELATED"/>
    <property type="match status" value="1"/>
</dbReference>
<dbReference type="InterPro" id="IPR025110">
    <property type="entry name" value="AMP-bd_C"/>
</dbReference>
<dbReference type="SUPFAM" id="SSF47336">
    <property type="entry name" value="ACP-like"/>
    <property type="match status" value="1"/>
</dbReference>
<comment type="similarity">
    <text evidence="2">Belongs to the ATP-dependent AMP-binding enzyme family.</text>
</comment>
<dbReference type="InterPro" id="IPR020459">
    <property type="entry name" value="AMP-binding"/>
</dbReference>
<dbReference type="Gene3D" id="3.30.559.10">
    <property type="entry name" value="Chloramphenicol acetyltransferase-like domain"/>
    <property type="match status" value="2"/>
</dbReference>
<dbReference type="EMBL" id="FQZB01000011">
    <property type="protein sequence ID" value="SHJ87072.1"/>
    <property type="molecule type" value="Genomic_DNA"/>
</dbReference>
<dbReference type="InterPro" id="IPR006162">
    <property type="entry name" value="Ppantetheine_attach_site"/>
</dbReference>
<evidence type="ECO:0000313" key="7">
    <source>
        <dbReference type="EMBL" id="SHJ87072.1"/>
    </source>
</evidence>
<keyword evidence="3" id="KW-0596">Phosphopantetheine</keyword>
<keyword evidence="8" id="KW-1185">Reference proteome</keyword>
<dbReference type="PROSITE" id="PS00455">
    <property type="entry name" value="AMP_BINDING"/>
    <property type="match status" value="1"/>
</dbReference>
<dbReference type="NCBIfam" id="TIGR01720">
    <property type="entry name" value="NRPS-para261"/>
    <property type="match status" value="1"/>
</dbReference>
<dbReference type="PANTHER" id="PTHR45398">
    <property type="match status" value="1"/>
</dbReference>
<dbReference type="Gene3D" id="3.30.300.30">
    <property type="match status" value="1"/>
</dbReference>
<dbReference type="InterPro" id="IPR036736">
    <property type="entry name" value="ACP-like_sf"/>
</dbReference>
<evidence type="ECO:0000256" key="3">
    <source>
        <dbReference type="ARBA" id="ARBA00022450"/>
    </source>
</evidence>
<dbReference type="GO" id="GO:0003824">
    <property type="term" value="F:catalytic activity"/>
    <property type="evidence" value="ECO:0007669"/>
    <property type="project" value="InterPro"/>
</dbReference>
<dbReference type="InterPro" id="IPR001242">
    <property type="entry name" value="Condensation_dom"/>
</dbReference>
<dbReference type="Proteomes" id="UP000184310">
    <property type="component" value="Unassembled WGS sequence"/>
</dbReference>
<accession>A0A1M6MUH1</accession>
<name>A0A1M6MUH1_9CLOT</name>
<feature type="domain" description="Carrier" evidence="6">
    <location>
        <begin position="954"/>
        <end position="1028"/>
    </location>
</feature>
<organism evidence="7 8">
    <name type="scientific">Clostridium cavendishii DSM 21758</name>
    <dbReference type="NCBI Taxonomy" id="1121302"/>
    <lineage>
        <taxon>Bacteria</taxon>
        <taxon>Bacillati</taxon>
        <taxon>Bacillota</taxon>
        <taxon>Clostridia</taxon>
        <taxon>Eubacteriales</taxon>
        <taxon>Clostridiaceae</taxon>
        <taxon>Clostridium</taxon>
    </lineage>
</organism>
<dbReference type="FunFam" id="2.30.38.10:FF:000001">
    <property type="entry name" value="Non-ribosomal peptide synthetase PvdI"/>
    <property type="match status" value="1"/>
</dbReference>
<evidence type="ECO:0000256" key="2">
    <source>
        <dbReference type="ARBA" id="ARBA00006432"/>
    </source>
</evidence>
<dbReference type="PRINTS" id="PR00154">
    <property type="entry name" value="AMPBINDING"/>
</dbReference>
<dbReference type="STRING" id="1121302.SAMN02745163_02766"/>
<dbReference type="Pfam" id="PF00668">
    <property type="entry name" value="Condensation"/>
    <property type="match status" value="2"/>
</dbReference>
<dbReference type="PROSITE" id="PS50075">
    <property type="entry name" value="CARRIER"/>
    <property type="match status" value="1"/>
</dbReference>
<dbReference type="Pfam" id="PF13193">
    <property type="entry name" value="AMP-binding_C"/>
    <property type="match status" value="1"/>
</dbReference>
<dbReference type="GO" id="GO:0008610">
    <property type="term" value="P:lipid biosynthetic process"/>
    <property type="evidence" value="ECO:0007669"/>
    <property type="project" value="UniProtKB-ARBA"/>
</dbReference>
<proteinExistence type="inferred from homology"/>
<dbReference type="InterPro" id="IPR045851">
    <property type="entry name" value="AMP-bd_C_sf"/>
</dbReference>
<dbReference type="InterPro" id="IPR010060">
    <property type="entry name" value="NRPS_synth"/>
</dbReference>
<gene>
    <name evidence="7" type="ORF">SAMN02745163_02766</name>
</gene>
<dbReference type="OrthoDB" id="51171at2"/>
<dbReference type="Pfam" id="PF00501">
    <property type="entry name" value="AMP-binding"/>
    <property type="match status" value="1"/>
</dbReference>